<dbReference type="EMBL" id="OU015569">
    <property type="protein sequence ID" value="CAG5098791.1"/>
    <property type="molecule type" value="Genomic_DNA"/>
</dbReference>
<dbReference type="InterPro" id="IPR015943">
    <property type="entry name" value="WD40/YVTN_repeat-like_dom_sf"/>
</dbReference>
<name>A0ABN7SJJ9_OIKDI</name>
<feature type="domain" description="Pyrrolo-quinoline quinone repeat" evidence="1">
    <location>
        <begin position="25"/>
        <end position="175"/>
    </location>
</feature>
<gene>
    <name evidence="2" type="ORF">OKIOD_LOCUS7537</name>
</gene>
<feature type="domain" description="Pyrrolo-quinoline quinone repeat" evidence="1">
    <location>
        <begin position="354"/>
        <end position="452"/>
    </location>
</feature>
<organism evidence="2 3">
    <name type="scientific">Oikopleura dioica</name>
    <name type="common">Tunicate</name>
    <dbReference type="NCBI Taxonomy" id="34765"/>
    <lineage>
        <taxon>Eukaryota</taxon>
        <taxon>Metazoa</taxon>
        <taxon>Chordata</taxon>
        <taxon>Tunicata</taxon>
        <taxon>Appendicularia</taxon>
        <taxon>Copelata</taxon>
        <taxon>Oikopleuridae</taxon>
        <taxon>Oikopleura</taxon>
    </lineage>
</organism>
<keyword evidence="3" id="KW-1185">Reference proteome</keyword>
<dbReference type="Gene3D" id="2.40.10.480">
    <property type="match status" value="1"/>
</dbReference>
<dbReference type="SUPFAM" id="SSF50998">
    <property type="entry name" value="Quinoprotein alcohol dehydrogenase-like"/>
    <property type="match status" value="2"/>
</dbReference>
<proteinExistence type="predicted"/>
<evidence type="ECO:0000259" key="1">
    <source>
        <dbReference type="Pfam" id="PF13360"/>
    </source>
</evidence>
<dbReference type="Proteomes" id="UP001158576">
    <property type="component" value="Chromosome XSR"/>
</dbReference>
<dbReference type="Pfam" id="PF13360">
    <property type="entry name" value="PQQ_2"/>
    <property type="match status" value="2"/>
</dbReference>
<dbReference type="PANTHER" id="PTHR34512:SF30">
    <property type="entry name" value="OUTER MEMBRANE PROTEIN ASSEMBLY FACTOR BAMB"/>
    <property type="match status" value="1"/>
</dbReference>
<evidence type="ECO:0000313" key="3">
    <source>
        <dbReference type="Proteomes" id="UP001158576"/>
    </source>
</evidence>
<sequence length="615" mass="68475">MVRVSRLLWASCALGDNTFIFPKGEKISAYKESSGKITKLWTKRLNVEVSSGGRIIKNSLKIGTEDDELISIDIVTGNTDWKLKVDGYIMFPPTLFKGNIFLAAGETVYSLNNNGEVIWRNNLGGRVSSPLKIDANRSRILATVYNEATVDTQHHDLVCLNAITGETFQRRMSKKNFRSSVMIGKSNFYVLTTDDLRKFGREQLKATAPATSRVPRVSEKVFGEIDIEQGKIIYQSDGGGVVYDVNNRTIIKEFPFHINSDVVICPQMAVSYFGIEEDGVGKICAMDTITLDVQWKSNLPANLSSFPVLNPNGELILRLTKAVMKVLNSIVALGLCEIPQFDNREVELDKFEILLASDDDKKLYAIDGQKGEKIWEKEIEDNPTHWPFISLNYRVYFSDDSRNVRAFNLQTGRELWEMQMDDMVAPAIHLSKGEDTLYVPLVNGQIVALDVTQKDMATVKWTFEAPGELESPMIDDLKSSMIYFCAGMENINYKGDLDETDPDSSVVCMGVNYQGEEVWKVGFDDALSSPPQFYKDRVHFLGFLDGQILSVDAKTGQNKTLRELPDISDGYPAVDVHNGFMYAGDADGGVFSVNLDESEDGAKFGVGPGYGIIAA</sequence>
<dbReference type="InterPro" id="IPR002372">
    <property type="entry name" value="PQQ_rpt_dom"/>
</dbReference>
<reference evidence="2 3" key="1">
    <citation type="submission" date="2021-04" db="EMBL/GenBank/DDBJ databases">
        <authorList>
            <person name="Bliznina A."/>
        </authorList>
    </citation>
    <scope>NUCLEOTIDE SEQUENCE [LARGE SCALE GENOMIC DNA]</scope>
</reference>
<protein>
    <submittedName>
        <fullName evidence="2">Oidioi.mRNA.OKI2018_I69.XSR.g15979.t1.cds</fullName>
    </submittedName>
</protein>
<accession>A0ABN7SJJ9</accession>
<dbReference type="PANTHER" id="PTHR34512">
    <property type="entry name" value="CELL SURFACE PROTEIN"/>
    <property type="match status" value="1"/>
</dbReference>
<evidence type="ECO:0000313" key="2">
    <source>
        <dbReference type="EMBL" id="CAG5098791.1"/>
    </source>
</evidence>
<dbReference type="InterPro" id="IPR018391">
    <property type="entry name" value="PQQ_b-propeller_rpt"/>
</dbReference>
<dbReference type="Gene3D" id="2.130.10.10">
    <property type="entry name" value="YVTN repeat-like/Quinoprotein amine dehydrogenase"/>
    <property type="match status" value="2"/>
</dbReference>
<dbReference type="InterPro" id="IPR011047">
    <property type="entry name" value="Quinoprotein_ADH-like_sf"/>
</dbReference>
<dbReference type="SMART" id="SM00564">
    <property type="entry name" value="PQQ"/>
    <property type="match status" value="7"/>
</dbReference>